<evidence type="ECO:0000256" key="1">
    <source>
        <dbReference type="SAM" id="MobiDB-lite"/>
    </source>
</evidence>
<dbReference type="AlphaFoldDB" id="A0A2U9C1J9"/>
<dbReference type="Proteomes" id="UP000246464">
    <property type="component" value="Chromosome 12"/>
</dbReference>
<evidence type="ECO:0000313" key="3">
    <source>
        <dbReference type="Proteomes" id="UP000246464"/>
    </source>
</evidence>
<sequence length="49" mass="5561">MQQQNPELIEQLRSQIRNRTPSTGNEEQPSSSGKGEEPHQCYSRDMSGN</sequence>
<keyword evidence="3" id="KW-1185">Reference proteome</keyword>
<reference evidence="2 3" key="1">
    <citation type="submission" date="2017-12" db="EMBL/GenBank/DDBJ databases">
        <title>Integrating genomic resources of turbot (Scophthalmus maximus) in depth evaluation of genetic and physical mapping variation across individuals.</title>
        <authorList>
            <person name="Martinez P."/>
        </authorList>
    </citation>
    <scope>NUCLEOTIDE SEQUENCE [LARGE SCALE GENOMIC DNA]</scope>
</reference>
<accession>A0A2U9C1J9</accession>
<organism evidence="2 3">
    <name type="scientific">Scophthalmus maximus</name>
    <name type="common">Turbot</name>
    <name type="synonym">Psetta maxima</name>
    <dbReference type="NCBI Taxonomy" id="52904"/>
    <lineage>
        <taxon>Eukaryota</taxon>
        <taxon>Metazoa</taxon>
        <taxon>Chordata</taxon>
        <taxon>Craniata</taxon>
        <taxon>Vertebrata</taxon>
        <taxon>Euteleostomi</taxon>
        <taxon>Actinopterygii</taxon>
        <taxon>Neopterygii</taxon>
        <taxon>Teleostei</taxon>
        <taxon>Neoteleostei</taxon>
        <taxon>Acanthomorphata</taxon>
        <taxon>Carangaria</taxon>
        <taxon>Pleuronectiformes</taxon>
        <taxon>Pleuronectoidei</taxon>
        <taxon>Scophthalmidae</taxon>
        <taxon>Scophthalmus</taxon>
    </lineage>
</organism>
<evidence type="ECO:0000313" key="2">
    <source>
        <dbReference type="EMBL" id="AWP10495.1"/>
    </source>
</evidence>
<proteinExistence type="predicted"/>
<gene>
    <name evidence="2" type="ORF">SMAX5B_016747</name>
</gene>
<dbReference type="EMBL" id="CP026254">
    <property type="protein sequence ID" value="AWP10495.1"/>
    <property type="molecule type" value="Genomic_DNA"/>
</dbReference>
<feature type="region of interest" description="Disordered" evidence="1">
    <location>
        <begin position="1"/>
        <end position="49"/>
    </location>
</feature>
<protein>
    <submittedName>
        <fullName evidence="2">Putative small glutamine-rich tetratricopeptide repeat-containing protein alpha</fullName>
    </submittedName>
</protein>
<name>A0A2U9C1J9_SCOMX</name>
<feature type="compositionally biased region" description="Polar residues" evidence="1">
    <location>
        <begin position="1"/>
        <end position="33"/>
    </location>
</feature>